<evidence type="ECO:0000313" key="3">
    <source>
        <dbReference type="Proteomes" id="UP000318065"/>
    </source>
</evidence>
<reference evidence="2" key="1">
    <citation type="journal article" date="2019" name="Microbiol. Resour. Announc.">
        <title>Complete Genome Sequence of Rubrobacter xylanophilus Strain AA3-22, Isolated from Arima Onsen in Japan.</title>
        <authorList>
            <person name="Tomariguchi N."/>
            <person name="Miyazaki K."/>
        </authorList>
    </citation>
    <scope>NUCLEOTIDE SEQUENCE [LARGE SCALE GENOMIC DNA]</scope>
    <source>
        <strain evidence="2">AA3-22</strain>
    </source>
</reference>
<evidence type="ECO:0000256" key="1">
    <source>
        <dbReference type="SAM" id="MobiDB-lite"/>
    </source>
</evidence>
<feature type="region of interest" description="Disordered" evidence="1">
    <location>
        <begin position="72"/>
        <end position="94"/>
    </location>
</feature>
<dbReference type="Proteomes" id="UP000318065">
    <property type="component" value="Chromosome"/>
</dbReference>
<evidence type="ECO:0000313" key="2">
    <source>
        <dbReference type="EMBL" id="BBL78547.1"/>
    </source>
</evidence>
<dbReference type="AlphaFoldDB" id="A0A510HJP1"/>
<dbReference type="EMBL" id="AP019791">
    <property type="protein sequence ID" value="BBL78547.1"/>
    <property type="molecule type" value="Genomic_DNA"/>
</dbReference>
<proteinExistence type="predicted"/>
<dbReference type="RefSeq" id="WP_143526677.1">
    <property type="nucleotide sequence ID" value="NZ_AP019791.1"/>
</dbReference>
<name>A0A510HJP1_9ACTN</name>
<sequence>MSEKKKRSFWERLFDTDYHSPREERVLEYIVHRLRDGASLREVVQEEYVRRNATPQEVDEICSNPRLVQAARERLEKDFASGELDPHRRPERPQ</sequence>
<accession>A0A510HJP1</accession>
<protein>
    <submittedName>
        <fullName evidence="2">Uncharacterized protein</fullName>
    </submittedName>
</protein>
<organism evidence="2 3">
    <name type="scientific">Rubrobacter xylanophilus</name>
    <dbReference type="NCBI Taxonomy" id="49319"/>
    <lineage>
        <taxon>Bacteria</taxon>
        <taxon>Bacillati</taxon>
        <taxon>Actinomycetota</taxon>
        <taxon>Rubrobacteria</taxon>
        <taxon>Rubrobacterales</taxon>
        <taxon>Rubrobacteraceae</taxon>
        <taxon>Rubrobacter</taxon>
    </lineage>
</organism>
<dbReference type="OrthoDB" id="5244091at2"/>
<keyword evidence="3" id="KW-1185">Reference proteome</keyword>
<gene>
    <name evidence="2" type="ORF">RxyAA322_04010</name>
</gene>